<feature type="compositionally biased region" description="Basic and acidic residues" evidence="1">
    <location>
        <begin position="222"/>
        <end position="232"/>
    </location>
</feature>
<dbReference type="InParanoid" id="A0A165FJB5"/>
<accession>A0A165FJB5</accession>
<keyword evidence="3" id="KW-1185">Reference proteome</keyword>
<feature type="compositionally biased region" description="Acidic residues" evidence="1">
    <location>
        <begin position="212"/>
        <end position="221"/>
    </location>
</feature>
<organism evidence="2 3">
    <name type="scientific">Xylona heveae (strain CBS 132557 / TC161)</name>
    <dbReference type="NCBI Taxonomy" id="1328760"/>
    <lineage>
        <taxon>Eukaryota</taxon>
        <taxon>Fungi</taxon>
        <taxon>Dikarya</taxon>
        <taxon>Ascomycota</taxon>
        <taxon>Pezizomycotina</taxon>
        <taxon>Xylonomycetes</taxon>
        <taxon>Xylonales</taxon>
        <taxon>Xylonaceae</taxon>
        <taxon>Xylona</taxon>
    </lineage>
</organism>
<evidence type="ECO:0000313" key="2">
    <source>
        <dbReference type="EMBL" id="KZF21042.1"/>
    </source>
</evidence>
<feature type="region of interest" description="Disordered" evidence="1">
    <location>
        <begin position="211"/>
        <end position="270"/>
    </location>
</feature>
<feature type="compositionally biased region" description="Low complexity" evidence="1">
    <location>
        <begin position="233"/>
        <end position="242"/>
    </location>
</feature>
<dbReference type="EMBL" id="KV407461">
    <property type="protein sequence ID" value="KZF21042.1"/>
    <property type="molecule type" value="Genomic_DNA"/>
</dbReference>
<dbReference type="AlphaFoldDB" id="A0A165FJB5"/>
<reference evidence="2 3" key="1">
    <citation type="journal article" date="2016" name="Fungal Biol.">
        <title>The genome of Xylona heveae provides a window into fungal endophytism.</title>
        <authorList>
            <person name="Gazis R."/>
            <person name="Kuo A."/>
            <person name="Riley R."/>
            <person name="LaButti K."/>
            <person name="Lipzen A."/>
            <person name="Lin J."/>
            <person name="Amirebrahimi M."/>
            <person name="Hesse C.N."/>
            <person name="Spatafora J.W."/>
            <person name="Henrissat B."/>
            <person name="Hainaut M."/>
            <person name="Grigoriev I.V."/>
            <person name="Hibbett D.S."/>
        </authorList>
    </citation>
    <scope>NUCLEOTIDE SEQUENCE [LARGE SCALE GENOMIC DNA]</scope>
    <source>
        <strain evidence="2 3">TC161</strain>
    </source>
</reference>
<gene>
    <name evidence="2" type="ORF">L228DRAFT_165277</name>
</gene>
<sequence length="419" mass="47458">MFQPRVPTKSTAHDGIGKRYPRTTNVEAYAGPIRPLALCDKCKEGLPNQEAPKVRARAWRGVPYGSTENYFDEEIANGQYRVGGPKLCQLPARSVRVMGDPIEVNEEDFLDPDGSRASIRFKVVKEWKGASSARTDFQQKIRGILFKHEVDYWKIELVNRKCTLSDSSQIGHVSPPTILVLATRQPGVMDDSWYWACKEIRQLCRDRGLLSGEEEKEEEEEKESKEENKVMTDTDAAAGAADSNNETKPKPGSSANLQAHPPPGVRPWKETGSLHDISVEIIDPSINRPEQTHSLSREDELQLGFRRYNSEGYPQMYFPEEIDECLDGKPYFWATILRIGTARREGVNTPTFWIYAKEGTDTDWMDCLEKLTQVMDKLGMGEVAVKITVAEWSGSERFIDDPWSIWNMWGPSPSNCVYS</sequence>
<protein>
    <submittedName>
        <fullName evidence="2">Uncharacterized protein</fullName>
    </submittedName>
</protein>
<evidence type="ECO:0000256" key="1">
    <source>
        <dbReference type="SAM" id="MobiDB-lite"/>
    </source>
</evidence>
<dbReference type="RefSeq" id="XP_018186597.1">
    <property type="nucleotide sequence ID" value="XM_018329420.1"/>
</dbReference>
<dbReference type="GeneID" id="28894557"/>
<proteinExistence type="predicted"/>
<dbReference type="Proteomes" id="UP000076632">
    <property type="component" value="Unassembled WGS sequence"/>
</dbReference>
<name>A0A165FJB5_XYLHT</name>
<evidence type="ECO:0000313" key="3">
    <source>
        <dbReference type="Proteomes" id="UP000076632"/>
    </source>
</evidence>